<dbReference type="InterPro" id="IPR020846">
    <property type="entry name" value="MFS_dom"/>
</dbReference>
<feature type="transmembrane region" description="Helical" evidence="10">
    <location>
        <begin position="485"/>
        <end position="506"/>
    </location>
</feature>
<dbReference type="Proteomes" id="UP000192596">
    <property type="component" value="Unassembled WGS sequence"/>
</dbReference>
<name>A0A1V8SFX3_9PEZI</name>
<dbReference type="PANTHER" id="PTHR23502">
    <property type="entry name" value="MAJOR FACILITATOR SUPERFAMILY"/>
    <property type="match status" value="1"/>
</dbReference>
<proteinExistence type="inferred from homology"/>
<evidence type="ECO:0000256" key="6">
    <source>
        <dbReference type="ARBA" id="ARBA00053977"/>
    </source>
</evidence>
<feature type="compositionally biased region" description="Basic and acidic residues" evidence="9">
    <location>
        <begin position="42"/>
        <end position="59"/>
    </location>
</feature>
<feature type="transmembrane region" description="Helical" evidence="10">
    <location>
        <begin position="447"/>
        <end position="465"/>
    </location>
</feature>
<evidence type="ECO:0000259" key="11">
    <source>
        <dbReference type="PROSITE" id="PS50850"/>
    </source>
</evidence>
<feature type="domain" description="Major facilitator superfamily (MFS) profile" evidence="11">
    <location>
        <begin position="82"/>
        <end position="508"/>
    </location>
</feature>
<comment type="caution">
    <text evidence="12">The sequence shown here is derived from an EMBL/GenBank/DDBJ whole genome shotgun (WGS) entry which is preliminary data.</text>
</comment>
<keyword evidence="13" id="KW-1185">Reference proteome</keyword>
<evidence type="ECO:0000256" key="3">
    <source>
        <dbReference type="ARBA" id="ARBA00022989"/>
    </source>
</evidence>
<feature type="transmembrane region" description="Helical" evidence="10">
    <location>
        <begin position="239"/>
        <end position="260"/>
    </location>
</feature>
<dbReference type="AlphaFoldDB" id="A0A1V8SFX3"/>
<evidence type="ECO:0000313" key="12">
    <source>
        <dbReference type="EMBL" id="OQN97880.1"/>
    </source>
</evidence>
<comment type="subcellular location">
    <subcellularLocation>
        <location evidence="1">Membrane</location>
        <topology evidence="1">Multi-pass membrane protein</topology>
    </subcellularLocation>
</comment>
<dbReference type="OrthoDB" id="9986881at2759"/>
<keyword evidence="3 10" id="KW-1133">Transmembrane helix</keyword>
<comment type="function">
    <text evidence="6">MFS transporter; part of the gene cluster that mediates the biosynthesis of cercosporin, a light-activated, non-host-selective toxin. The perylenequinone chromophore of cercosporin absorbs light energy to attain an electronically-activated triplet state and produces active oxygen species such as the hydroxyl radical, superoxide, hydrogen peroxide or singlet oxygen upon reaction with oxygen molecules. These reactive oxygen species cause damage to various cellular components including lipids, proteins and nucleic acids. Responsible for secretion and accumulation of cercosporin, but does not play any roles in self-protection against the toxicity of cercosporin.</text>
</comment>
<comment type="similarity">
    <text evidence="5">Belongs to the major facilitator superfamily. CAR1 family.</text>
</comment>
<dbReference type="SUPFAM" id="SSF103473">
    <property type="entry name" value="MFS general substrate transporter"/>
    <property type="match status" value="1"/>
</dbReference>
<feature type="region of interest" description="Disordered" evidence="9">
    <location>
        <begin position="1"/>
        <end position="59"/>
    </location>
</feature>
<evidence type="ECO:0000256" key="10">
    <source>
        <dbReference type="SAM" id="Phobius"/>
    </source>
</evidence>
<evidence type="ECO:0000256" key="5">
    <source>
        <dbReference type="ARBA" id="ARBA00038347"/>
    </source>
</evidence>
<dbReference type="CDD" id="cd17323">
    <property type="entry name" value="MFS_Tpo1_MDR_like"/>
    <property type="match status" value="1"/>
</dbReference>
<evidence type="ECO:0000256" key="8">
    <source>
        <dbReference type="ARBA" id="ARBA00077167"/>
    </source>
</evidence>
<dbReference type="GO" id="GO:0022857">
    <property type="term" value="F:transmembrane transporter activity"/>
    <property type="evidence" value="ECO:0007669"/>
    <property type="project" value="InterPro"/>
</dbReference>
<evidence type="ECO:0000256" key="2">
    <source>
        <dbReference type="ARBA" id="ARBA00022692"/>
    </source>
</evidence>
<evidence type="ECO:0000256" key="4">
    <source>
        <dbReference type="ARBA" id="ARBA00023136"/>
    </source>
</evidence>
<dbReference type="InParanoid" id="A0A1V8SFX3"/>
<dbReference type="EMBL" id="NAJO01000050">
    <property type="protein sequence ID" value="OQN97880.1"/>
    <property type="molecule type" value="Genomic_DNA"/>
</dbReference>
<keyword evidence="4 10" id="KW-0472">Membrane</keyword>
<dbReference type="InterPro" id="IPR011701">
    <property type="entry name" value="MFS"/>
</dbReference>
<keyword evidence="2 10" id="KW-0812">Transmembrane</keyword>
<evidence type="ECO:0000256" key="9">
    <source>
        <dbReference type="SAM" id="MobiDB-lite"/>
    </source>
</evidence>
<feature type="compositionally biased region" description="Basic and acidic residues" evidence="9">
    <location>
        <begin position="9"/>
        <end position="21"/>
    </location>
</feature>
<dbReference type="Gene3D" id="1.20.1250.20">
    <property type="entry name" value="MFS general substrate transporter like domains"/>
    <property type="match status" value="1"/>
</dbReference>
<feature type="transmembrane region" description="Helical" evidence="10">
    <location>
        <begin position="80"/>
        <end position="101"/>
    </location>
</feature>
<feature type="transmembrane region" description="Helical" evidence="10">
    <location>
        <begin position="343"/>
        <end position="370"/>
    </location>
</feature>
<feature type="transmembrane region" description="Helical" evidence="10">
    <location>
        <begin position="113"/>
        <end position="135"/>
    </location>
</feature>
<dbReference type="Pfam" id="PF07690">
    <property type="entry name" value="MFS_1"/>
    <property type="match status" value="1"/>
</dbReference>
<evidence type="ECO:0000313" key="13">
    <source>
        <dbReference type="Proteomes" id="UP000192596"/>
    </source>
</evidence>
<organism evidence="12 13">
    <name type="scientific">Cryoendolithus antarcticus</name>
    <dbReference type="NCBI Taxonomy" id="1507870"/>
    <lineage>
        <taxon>Eukaryota</taxon>
        <taxon>Fungi</taxon>
        <taxon>Dikarya</taxon>
        <taxon>Ascomycota</taxon>
        <taxon>Pezizomycotina</taxon>
        <taxon>Dothideomycetes</taxon>
        <taxon>Dothideomycetidae</taxon>
        <taxon>Cladosporiales</taxon>
        <taxon>Cladosporiaceae</taxon>
        <taxon>Cryoendolithus</taxon>
    </lineage>
</organism>
<dbReference type="InterPro" id="IPR036259">
    <property type="entry name" value="MFS_trans_sf"/>
</dbReference>
<dbReference type="GO" id="GO:0005886">
    <property type="term" value="C:plasma membrane"/>
    <property type="evidence" value="ECO:0007669"/>
    <property type="project" value="TreeGrafter"/>
</dbReference>
<feature type="transmembrane region" description="Helical" evidence="10">
    <location>
        <begin position="391"/>
        <end position="410"/>
    </location>
</feature>
<reference evidence="13" key="1">
    <citation type="submission" date="2017-03" db="EMBL/GenBank/DDBJ databases">
        <title>Genomes of endolithic fungi from Antarctica.</title>
        <authorList>
            <person name="Coleine C."/>
            <person name="Masonjones S."/>
            <person name="Stajich J.E."/>
        </authorList>
    </citation>
    <scope>NUCLEOTIDE SEQUENCE [LARGE SCALE GENOMIC DNA]</scope>
    <source>
        <strain evidence="13">CCFEE 5527</strain>
    </source>
</reference>
<feature type="transmembrane region" description="Helical" evidence="10">
    <location>
        <begin position="170"/>
        <end position="195"/>
    </location>
</feature>
<evidence type="ECO:0000256" key="7">
    <source>
        <dbReference type="ARBA" id="ARBA00069139"/>
    </source>
</evidence>
<feature type="transmembrane region" description="Helical" evidence="10">
    <location>
        <begin position="147"/>
        <end position="164"/>
    </location>
</feature>
<protein>
    <recommendedName>
        <fullName evidence="7">Cercosporin MFS transporter CTB4</fullName>
    </recommendedName>
    <alternativeName>
        <fullName evidence="8">Cercosporin toxin biosynthesis cluster protein 4</fullName>
    </alternativeName>
</protein>
<feature type="transmembrane region" description="Helical" evidence="10">
    <location>
        <begin position="312"/>
        <end position="331"/>
    </location>
</feature>
<dbReference type="PANTHER" id="PTHR23502:SF49">
    <property type="entry name" value="MAJOR FACILITATOR SUPERFAMILY (MFS) PROFILE DOMAIN-CONTAINING PROTEIN"/>
    <property type="match status" value="1"/>
</dbReference>
<dbReference type="FunFam" id="1.20.1250.20:FF:000011">
    <property type="entry name" value="MFS multidrug transporter, putative"/>
    <property type="match status" value="1"/>
</dbReference>
<dbReference type="PROSITE" id="PS50850">
    <property type="entry name" value="MFS"/>
    <property type="match status" value="1"/>
</dbReference>
<sequence>MASSTRASFDTEKTNDDKDTESLPDFGNSERSHQILSNSNAHDVESRPNHHDHNKESTFKVTWDEHDPLNPKNFSLRYKIWITTQLGLLAISASMGSSIIAPAEPAIAAEFNVGTEVTVLVVSLYVLGFALGPLLWAPLSELFGRKVSMLPAMFVFSLFSIGTATSKSAAAVFITRFFSGVFGSAPVSNVSAALGDLYEARARGIAVSFYALAVIGGPTIGPVIGAALTETLSWRWTQYIQAIFGFSVTVLSLICMPELYGPVLLSRKAKALRNNTGESRYHHPHESQSFSVRSIITKHLELPLKMLFTEPMVAAIALYASFVYGLLYLTLEVFPIVFAQDRGWGLIVSTLPFLGLFVGVCFALTINLANQPRYARAVDRNGGKAVPEARLPPMIIGGVLFVIGLFWFGWTATPSIPWIVPVIATAFIGAGFNVIFQQCINFLVDTYALHAASAVSANTFLRSLMGSGLPLAAKPMFTALGVGPAMSILGGVAVLALPAPVLFMKYGKRLRAKSRFTEEGD</sequence>
<feature type="transmembrane region" description="Helical" evidence="10">
    <location>
        <begin position="207"/>
        <end position="227"/>
    </location>
</feature>
<dbReference type="STRING" id="1507870.A0A1V8SFX3"/>
<evidence type="ECO:0000256" key="1">
    <source>
        <dbReference type="ARBA" id="ARBA00004141"/>
    </source>
</evidence>
<feature type="transmembrane region" description="Helical" evidence="10">
    <location>
        <begin position="416"/>
        <end position="435"/>
    </location>
</feature>
<accession>A0A1V8SFX3</accession>
<gene>
    <name evidence="12" type="ORF">B0A48_16191</name>
</gene>